<dbReference type="Proteomes" id="UP000772812">
    <property type="component" value="Unassembled WGS sequence"/>
</dbReference>
<name>A0ABS1GGV6_9AQUI</name>
<protein>
    <submittedName>
        <fullName evidence="1">Pilus assembly protein PilM</fullName>
    </submittedName>
</protein>
<dbReference type="InterPro" id="IPR050696">
    <property type="entry name" value="FtsA/MreB"/>
</dbReference>
<dbReference type="InterPro" id="IPR005883">
    <property type="entry name" value="PilM"/>
</dbReference>
<accession>A0ABS1GGV6</accession>
<dbReference type="PANTHER" id="PTHR32432">
    <property type="entry name" value="CELL DIVISION PROTEIN FTSA-RELATED"/>
    <property type="match status" value="1"/>
</dbReference>
<proteinExistence type="predicted"/>
<organism evidence="1 2">
    <name type="scientific">Persephonella atlantica</name>
    <dbReference type="NCBI Taxonomy" id="2699429"/>
    <lineage>
        <taxon>Bacteria</taxon>
        <taxon>Pseudomonadati</taxon>
        <taxon>Aquificota</taxon>
        <taxon>Aquificia</taxon>
        <taxon>Aquificales</taxon>
        <taxon>Hydrogenothermaceae</taxon>
        <taxon>Persephonella</taxon>
    </lineage>
</organism>
<dbReference type="Gene3D" id="3.30.420.40">
    <property type="match status" value="1"/>
</dbReference>
<evidence type="ECO:0000313" key="1">
    <source>
        <dbReference type="EMBL" id="MBK3332152.1"/>
    </source>
</evidence>
<keyword evidence="2" id="KW-1185">Reference proteome</keyword>
<dbReference type="RefSeq" id="WP_200673537.1">
    <property type="nucleotide sequence ID" value="NZ_JAACYA010000001.1"/>
</dbReference>
<dbReference type="EMBL" id="JAACYA010000001">
    <property type="protein sequence ID" value="MBK3332152.1"/>
    <property type="molecule type" value="Genomic_DNA"/>
</dbReference>
<dbReference type="PANTHER" id="PTHR32432:SF3">
    <property type="entry name" value="ETHANOLAMINE UTILIZATION PROTEIN EUTJ"/>
    <property type="match status" value="1"/>
</dbReference>
<reference evidence="1 2" key="1">
    <citation type="journal article" date="2021" name="Syst. Appl. Microbiol.">
        <title>Persephonella atlantica sp. nov.: How to adapt to physico-chemical gradients in high temperature hydrothermal habitats.</title>
        <authorList>
            <person name="Francois D.X."/>
            <person name="Godfroy A."/>
            <person name="Mathien C."/>
            <person name="Aube J."/>
            <person name="Cathalot C."/>
            <person name="Lesongeur F."/>
            <person name="L'Haridon S."/>
            <person name="Philippon X."/>
            <person name="Roussel E.G."/>
        </authorList>
    </citation>
    <scope>NUCLEOTIDE SEQUENCE [LARGE SCALE GENOMIC DNA]</scope>
    <source>
        <strain evidence="1 2">MO1340</strain>
    </source>
</reference>
<sequence length="317" mass="36558">MSILEKIKSPVTGILQREKTSLGIQLDKGFARVAVLEREMGRYHIPIMPFEVSLVENKEQAGMLIREELDKRGINVKSAVVSVPTASTLFKTIKIPKMTPKEIEEAVEWNIREDIKSLKGTTVYDYDIINEEGEELSIIVVISKIEDIENIREIMKYAGVEPEIIDSEGIALINLAEAEKNNNPELKEESNICIIHLDINDSYLIFFHENVIVQSLNFDSKRYEELEPDDKEKAIDRLINEINYFFLTINEPKVIYTSGFFAKYPEIQAYMQLKFSTRFTLVELDPVRALNIEFENQLPLSVYNIPFGLAYRRIEND</sequence>
<dbReference type="Pfam" id="PF11104">
    <property type="entry name" value="PilM_2"/>
    <property type="match status" value="1"/>
</dbReference>
<evidence type="ECO:0000313" key="2">
    <source>
        <dbReference type="Proteomes" id="UP000772812"/>
    </source>
</evidence>
<gene>
    <name evidence="1" type="ORF">GWK41_03600</name>
</gene>
<comment type="caution">
    <text evidence="1">The sequence shown here is derived from an EMBL/GenBank/DDBJ whole genome shotgun (WGS) entry which is preliminary data.</text>
</comment>